<keyword evidence="12" id="KW-1185">Reference proteome</keyword>
<evidence type="ECO:0000313" key="3">
    <source>
        <dbReference type="EMBL" id="CAF1649129.1"/>
    </source>
</evidence>
<dbReference type="EMBL" id="CAJOBI010090498">
    <property type="protein sequence ID" value="CAF4539971.1"/>
    <property type="molecule type" value="Genomic_DNA"/>
</dbReference>
<dbReference type="InterPro" id="IPR031052">
    <property type="entry name" value="FHY3/FAR1"/>
</dbReference>
<dbReference type="GO" id="GO:0008270">
    <property type="term" value="F:zinc ion binding"/>
    <property type="evidence" value="ECO:0007669"/>
    <property type="project" value="UniProtKB-KW"/>
</dbReference>
<dbReference type="InterPro" id="IPR007527">
    <property type="entry name" value="Znf_SWIM"/>
</dbReference>
<dbReference type="PANTHER" id="PTHR31669">
    <property type="entry name" value="PROTEIN FAR1-RELATED SEQUENCE 10-RELATED"/>
    <property type="match status" value="1"/>
</dbReference>
<dbReference type="EMBL" id="CAJOBF010005521">
    <property type="protein sequence ID" value="CAF4178201.1"/>
    <property type="molecule type" value="Genomic_DNA"/>
</dbReference>
<gene>
    <name evidence="9" type="ORF">GIL414_LOCUS34718</name>
    <name evidence="3" type="ORF">KQP761_LOCUS29609</name>
    <name evidence="6" type="ORF">MBJ925_LOCUS38907</name>
    <name evidence="8" type="ORF">OVN521_LOCUS25729</name>
    <name evidence="10" type="ORF">SMN809_LOCUS36579</name>
    <name evidence="7" type="ORF">UXM345_LOCUS26692</name>
    <name evidence="5" type="ORF">WKI299_LOCUS33001</name>
    <name evidence="4" type="ORF">XDN619_LOCUS2235</name>
</gene>
<evidence type="ECO:0000313" key="10">
    <source>
        <dbReference type="EMBL" id="CAF4539971.1"/>
    </source>
</evidence>
<keyword evidence="1" id="KW-0863">Zinc-finger</keyword>
<proteinExistence type="predicted"/>
<name>A0A817AQV7_9BILA</name>
<dbReference type="GO" id="GO:0006355">
    <property type="term" value="P:regulation of DNA-templated transcription"/>
    <property type="evidence" value="ECO:0007669"/>
    <property type="project" value="InterPro"/>
</dbReference>
<dbReference type="Proteomes" id="UP000681720">
    <property type="component" value="Unassembled WGS sequence"/>
</dbReference>
<comment type="caution">
    <text evidence="6">The sequence shown here is derived from an EMBL/GenBank/DDBJ whole genome shotgun (WGS) entry which is preliminary data.</text>
</comment>
<dbReference type="Proteomes" id="UP000663842">
    <property type="component" value="Unassembled WGS sequence"/>
</dbReference>
<dbReference type="PROSITE" id="PS50966">
    <property type="entry name" value="ZF_SWIM"/>
    <property type="match status" value="1"/>
</dbReference>
<dbReference type="Proteomes" id="UP000676336">
    <property type="component" value="Unassembled WGS sequence"/>
</dbReference>
<dbReference type="Proteomes" id="UP000663887">
    <property type="component" value="Unassembled WGS sequence"/>
</dbReference>
<dbReference type="Proteomes" id="UP000663866">
    <property type="component" value="Unassembled WGS sequence"/>
</dbReference>
<evidence type="ECO:0000313" key="12">
    <source>
        <dbReference type="Proteomes" id="UP000663866"/>
    </source>
</evidence>
<evidence type="ECO:0000313" key="9">
    <source>
        <dbReference type="EMBL" id="CAF4500945.1"/>
    </source>
</evidence>
<keyword evidence="1" id="KW-0479">Metal-binding</keyword>
<dbReference type="Proteomes" id="UP000663834">
    <property type="component" value="Unassembled WGS sequence"/>
</dbReference>
<evidence type="ECO:0000259" key="2">
    <source>
        <dbReference type="PROSITE" id="PS50966"/>
    </source>
</evidence>
<keyword evidence="1" id="KW-0862">Zinc</keyword>
<dbReference type="EMBL" id="CAJNRG010000106">
    <property type="protein sequence ID" value="CAF1978262.1"/>
    <property type="molecule type" value="Genomic_DNA"/>
</dbReference>
<protein>
    <recommendedName>
        <fullName evidence="2">SWIM-type domain-containing protein</fullName>
    </recommendedName>
</protein>
<accession>A0A817AQV7</accession>
<feature type="domain" description="SWIM-type" evidence="2">
    <location>
        <begin position="553"/>
        <end position="591"/>
    </location>
</feature>
<dbReference type="EMBL" id="CAJOBJ010080994">
    <property type="protein sequence ID" value="CAF4500945.1"/>
    <property type="molecule type" value="Genomic_DNA"/>
</dbReference>
<reference evidence="6" key="1">
    <citation type="submission" date="2021-02" db="EMBL/GenBank/DDBJ databases">
        <authorList>
            <person name="Nowell W R."/>
        </authorList>
    </citation>
    <scope>NUCLEOTIDE SEQUENCE</scope>
</reference>
<dbReference type="Proteomes" id="UP000663824">
    <property type="component" value="Unassembled WGS sequence"/>
</dbReference>
<evidence type="ECO:0000313" key="6">
    <source>
        <dbReference type="EMBL" id="CAF2264397.1"/>
    </source>
</evidence>
<evidence type="ECO:0000313" key="4">
    <source>
        <dbReference type="EMBL" id="CAF1978262.1"/>
    </source>
</evidence>
<dbReference type="EMBL" id="CAJOBG010006507">
    <property type="protein sequence ID" value="CAF4189050.1"/>
    <property type="molecule type" value="Genomic_DNA"/>
</dbReference>
<dbReference type="InterPro" id="IPR018289">
    <property type="entry name" value="MULE_transposase_dom"/>
</dbReference>
<evidence type="ECO:0000256" key="1">
    <source>
        <dbReference type="PROSITE-ProRule" id="PRU00325"/>
    </source>
</evidence>
<dbReference type="EMBL" id="CAJNOW010016311">
    <property type="protein sequence ID" value="CAF1649129.1"/>
    <property type="molecule type" value="Genomic_DNA"/>
</dbReference>
<dbReference type="OrthoDB" id="119028at2759"/>
<dbReference type="AlphaFoldDB" id="A0A817AQV7"/>
<evidence type="ECO:0000313" key="5">
    <source>
        <dbReference type="EMBL" id="CAF2172140.1"/>
    </source>
</evidence>
<dbReference type="EMBL" id="CAJNRF010015388">
    <property type="protein sequence ID" value="CAF2172140.1"/>
    <property type="molecule type" value="Genomic_DNA"/>
</dbReference>
<organism evidence="6 11">
    <name type="scientific">Rotaria magnacalcarata</name>
    <dbReference type="NCBI Taxonomy" id="392030"/>
    <lineage>
        <taxon>Eukaryota</taxon>
        <taxon>Metazoa</taxon>
        <taxon>Spiralia</taxon>
        <taxon>Gnathifera</taxon>
        <taxon>Rotifera</taxon>
        <taxon>Eurotatoria</taxon>
        <taxon>Bdelloidea</taxon>
        <taxon>Philodinida</taxon>
        <taxon>Philodinidae</taxon>
        <taxon>Rotaria</taxon>
    </lineage>
</organism>
<dbReference type="EMBL" id="CAJNRE010021895">
    <property type="protein sequence ID" value="CAF2264397.1"/>
    <property type="molecule type" value="Genomic_DNA"/>
</dbReference>
<evidence type="ECO:0000313" key="8">
    <source>
        <dbReference type="EMBL" id="CAF4189050.1"/>
    </source>
</evidence>
<sequence length="623" mass="73262">MNSNFSQIPQYESDEEMVDEMVNENNQVQDSIKKRRKYKVYTWIKDIVFNNKEDALKYIDNENQWGHNFTNYTKDGKKAYYRCNKVKYRTTQCSARICLFYDATSDDVVLFRSDEIHTHQNIKTISKISTEIKTEINKLIELKLKPKAILESLHGQSIANVPTMSQLRNYLVTYRKGRYGQSIISLGQLEQWCIDCNLLPENDDEAFVSSYEFMYDEEEDDDDVDNTINDPDENNAKFRIFISTKRLLKLAVNATKIHADATYKLIWQGFPVLIVGTTDLDRHFHPFGMAICSNEKTKDFKFIFESLKKGVEKINEEQYSPIILISDASNAIRNAFEMIFGKRLMIMCWAHMRRNVVSKIQSLVDSEYQTIIIDDVDTLQLSQNEIIFNKASALFIKKWKQKKQIAFVEYFENEWLKSHNTWYEGIQHFTPSTNNSLESFNKIIKDEDTYRERIPLSRFRIIAFETVKKWSSQYKHKLKQYIHTPTITLDIWTKGYQWAKSDKNVILMDHGDTVEYYAPADDEFKISNNDIDTIKTMKWNTFDQYKKRAFNVWCIKMQNDPTNWMKGICNCPAFFKCYVCKHVVGVSIRLRFCKPPPAAKDIPIGHKRKRGRPKKATKALLVD</sequence>
<evidence type="ECO:0000313" key="11">
    <source>
        <dbReference type="Proteomes" id="UP000663824"/>
    </source>
</evidence>
<dbReference type="Proteomes" id="UP000663856">
    <property type="component" value="Unassembled WGS sequence"/>
</dbReference>
<dbReference type="PANTHER" id="PTHR31669:SF251">
    <property type="entry name" value="PROTEIN FAR1-RELATED SEQUENCE"/>
    <property type="match status" value="1"/>
</dbReference>
<evidence type="ECO:0000313" key="7">
    <source>
        <dbReference type="EMBL" id="CAF4178201.1"/>
    </source>
</evidence>
<dbReference type="Pfam" id="PF10551">
    <property type="entry name" value="MULE"/>
    <property type="match status" value="1"/>
</dbReference>